<evidence type="ECO:0008006" key="5">
    <source>
        <dbReference type="Google" id="ProtNLM"/>
    </source>
</evidence>
<proteinExistence type="predicted"/>
<protein>
    <recommendedName>
        <fullName evidence="5">C2H2-type domain-containing protein</fullName>
    </recommendedName>
</protein>
<organism evidence="3 4">
    <name type="scientific">Phrynosoma platyrhinos</name>
    <name type="common">Desert horned lizard</name>
    <dbReference type="NCBI Taxonomy" id="52577"/>
    <lineage>
        <taxon>Eukaryota</taxon>
        <taxon>Metazoa</taxon>
        <taxon>Chordata</taxon>
        <taxon>Craniata</taxon>
        <taxon>Vertebrata</taxon>
        <taxon>Euteleostomi</taxon>
        <taxon>Lepidosauria</taxon>
        <taxon>Squamata</taxon>
        <taxon>Bifurcata</taxon>
        <taxon>Unidentata</taxon>
        <taxon>Episquamata</taxon>
        <taxon>Toxicofera</taxon>
        <taxon>Iguania</taxon>
        <taxon>Phrynosomatidae</taxon>
        <taxon>Phrynosomatinae</taxon>
        <taxon>Phrynosoma</taxon>
    </lineage>
</organism>
<feature type="chain" id="PRO_5046222113" description="C2H2-type domain-containing protein" evidence="2">
    <location>
        <begin position="22"/>
        <end position="191"/>
    </location>
</feature>
<evidence type="ECO:0000313" key="4">
    <source>
        <dbReference type="Proteomes" id="UP000826234"/>
    </source>
</evidence>
<feature type="compositionally biased region" description="Basic and acidic residues" evidence="1">
    <location>
        <begin position="36"/>
        <end position="85"/>
    </location>
</feature>
<evidence type="ECO:0000256" key="1">
    <source>
        <dbReference type="SAM" id="MobiDB-lite"/>
    </source>
</evidence>
<keyword evidence="4" id="KW-1185">Reference proteome</keyword>
<gene>
    <name evidence="3" type="ORF">JD844_010200</name>
</gene>
<feature type="region of interest" description="Disordered" evidence="1">
    <location>
        <begin position="121"/>
        <end position="191"/>
    </location>
</feature>
<accession>A0ABQ7TG63</accession>
<feature type="compositionally biased region" description="Low complexity" evidence="1">
    <location>
        <begin position="86"/>
        <end position="97"/>
    </location>
</feature>
<feature type="signal peptide" evidence="2">
    <location>
        <begin position="1"/>
        <end position="21"/>
    </location>
</feature>
<evidence type="ECO:0000256" key="2">
    <source>
        <dbReference type="SAM" id="SignalP"/>
    </source>
</evidence>
<feature type="compositionally biased region" description="Basic and acidic residues" evidence="1">
    <location>
        <begin position="173"/>
        <end position="183"/>
    </location>
</feature>
<dbReference type="EMBL" id="JAIPUX010000439">
    <property type="protein sequence ID" value="KAH0628735.1"/>
    <property type="molecule type" value="Genomic_DNA"/>
</dbReference>
<feature type="region of interest" description="Disordered" evidence="1">
    <location>
        <begin position="36"/>
        <end position="102"/>
    </location>
</feature>
<comment type="caution">
    <text evidence="3">The sequence shown here is derived from an EMBL/GenBank/DDBJ whole genome shotgun (WGS) entry which is preliminary data.</text>
</comment>
<reference evidence="3 4" key="1">
    <citation type="journal article" date="2022" name="Gigascience">
        <title>A chromosome-level genome assembly and annotation of the desert horned lizard, Phrynosoma platyrhinos, provides insight into chromosomal rearrangements among reptiles.</title>
        <authorList>
            <person name="Koochekian N."/>
            <person name="Ascanio A."/>
            <person name="Farleigh K."/>
            <person name="Card D.C."/>
            <person name="Schield D.R."/>
            <person name="Castoe T.A."/>
            <person name="Jezkova T."/>
        </authorList>
    </citation>
    <scope>NUCLEOTIDE SEQUENCE [LARGE SCALE GENOMIC DNA]</scope>
    <source>
        <strain evidence="3">NK-2021</strain>
    </source>
</reference>
<evidence type="ECO:0000313" key="3">
    <source>
        <dbReference type="EMBL" id="KAH0628735.1"/>
    </source>
</evidence>
<dbReference type="Proteomes" id="UP000826234">
    <property type="component" value="Unassembled WGS sequence"/>
</dbReference>
<name>A0ABQ7TG63_PHRPL</name>
<keyword evidence="2" id="KW-0732">Signal</keyword>
<sequence length="191" mass="20784">MASESIHLVCFAIISHCSVLCSPCLQVYSSMEHLSQHEQKTPSVTKRDQSNKHKDEKLGKRESLGSFTLRDKSWRTNSPEMKRLSASESSYTESDSSPPLGARRRFSALMDTNRFAVPLESENETLGKGPMKAPTENGPMAPPSQAESKESKEGATGETGQCPTPVETDIGELEAKVSQDGRSQKALALVG</sequence>